<feature type="signal peptide" evidence="7">
    <location>
        <begin position="1"/>
        <end position="28"/>
    </location>
</feature>
<proteinExistence type="predicted"/>
<evidence type="ECO:0000256" key="7">
    <source>
        <dbReference type="SAM" id="SignalP"/>
    </source>
</evidence>
<feature type="region of interest" description="Disordered" evidence="5">
    <location>
        <begin position="210"/>
        <end position="238"/>
    </location>
</feature>
<keyword evidence="6" id="KW-0472">Membrane</keyword>
<name>A0ABP8KJ08_9MICO</name>
<dbReference type="Pfam" id="PF04234">
    <property type="entry name" value="CopC"/>
    <property type="match status" value="1"/>
</dbReference>
<sequence length="238" mass="23041">MPSRRLSAVVTVVVLLALVVVAVAPAFATPAAGPAGTAGGLALHARLVGSAPADGSTVDTATQVALEFNEEVNPDFVAVRVAGPDGAEADGSPVVDGRTVTQALAAELPAGAHTVTYRVVSADGHPISGSLTFTTTAGPSVTTQPSDPASATPSPSTGDEASTAPSASPTPQGSSTPVSTEGSDGLSPWLIAAVAAVLAVLALTVGRRLRSRPAGGTGAAPEADDDAPVGDRGGAARG</sequence>
<evidence type="ECO:0000256" key="3">
    <source>
        <dbReference type="ARBA" id="ARBA00022729"/>
    </source>
</evidence>
<accession>A0ABP8KJ08</accession>
<evidence type="ECO:0000313" key="9">
    <source>
        <dbReference type="EMBL" id="GAA4408197.1"/>
    </source>
</evidence>
<feature type="chain" id="PRO_5045746244" description="CopC domain-containing protein" evidence="7">
    <location>
        <begin position="29"/>
        <end position="238"/>
    </location>
</feature>
<evidence type="ECO:0000256" key="1">
    <source>
        <dbReference type="ARBA" id="ARBA00004196"/>
    </source>
</evidence>
<dbReference type="RefSeq" id="WP_345206488.1">
    <property type="nucleotide sequence ID" value="NZ_BAABGM010000015.1"/>
</dbReference>
<keyword evidence="10" id="KW-1185">Reference proteome</keyword>
<feature type="compositionally biased region" description="Polar residues" evidence="5">
    <location>
        <begin position="130"/>
        <end position="141"/>
    </location>
</feature>
<dbReference type="SUPFAM" id="SSF81296">
    <property type="entry name" value="E set domains"/>
    <property type="match status" value="1"/>
</dbReference>
<protein>
    <recommendedName>
        <fullName evidence="8">CopC domain-containing protein</fullName>
    </recommendedName>
</protein>
<dbReference type="Gene3D" id="2.60.40.1220">
    <property type="match status" value="1"/>
</dbReference>
<keyword evidence="2" id="KW-0479">Metal-binding</keyword>
<dbReference type="PANTHER" id="PTHR34820:SF4">
    <property type="entry name" value="INNER MEMBRANE PROTEIN YEBZ"/>
    <property type="match status" value="1"/>
</dbReference>
<gene>
    <name evidence="9" type="ORF">GCM10023168_25200</name>
</gene>
<dbReference type="Proteomes" id="UP001500945">
    <property type="component" value="Unassembled WGS sequence"/>
</dbReference>
<evidence type="ECO:0000259" key="8">
    <source>
        <dbReference type="Pfam" id="PF04234"/>
    </source>
</evidence>
<feature type="domain" description="CopC" evidence="8">
    <location>
        <begin position="44"/>
        <end position="134"/>
    </location>
</feature>
<organism evidence="9 10">
    <name type="scientific">Fodinibacter luteus</name>
    <dbReference type="NCBI Taxonomy" id="552064"/>
    <lineage>
        <taxon>Bacteria</taxon>
        <taxon>Bacillati</taxon>
        <taxon>Actinomycetota</taxon>
        <taxon>Actinomycetes</taxon>
        <taxon>Micrococcales</taxon>
        <taxon>Intrasporangiaceae</taxon>
        <taxon>Fodinibacter (ex Wang et al. 2009)</taxon>
    </lineage>
</organism>
<dbReference type="EMBL" id="BAABGM010000015">
    <property type="protein sequence ID" value="GAA4408197.1"/>
    <property type="molecule type" value="Genomic_DNA"/>
</dbReference>
<keyword evidence="3 7" id="KW-0732">Signal</keyword>
<evidence type="ECO:0000256" key="2">
    <source>
        <dbReference type="ARBA" id="ARBA00022723"/>
    </source>
</evidence>
<feature type="compositionally biased region" description="Polar residues" evidence="5">
    <location>
        <begin position="159"/>
        <end position="182"/>
    </location>
</feature>
<feature type="transmembrane region" description="Helical" evidence="6">
    <location>
        <begin position="186"/>
        <end position="205"/>
    </location>
</feature>
<dbReference type="InterPro" id="IPR032694">
    <property type="entry name" value="CopC/D"/>
</dbReference>
<evidence type="ECO:0000256" key="5">
    <source>
        <dbReference type="SAM" id="MobiDB-lite"/>
    </source>
</evidence>
<dbReference type="InterPro" id="IPR014756">
    <property type="entry name" value="Ig_E-set"/>
</dbReference>
<evidence type="ECO:0000313" key="10">
    <source>
        <dbReference type="Proteomes" id="UP001500945"/>
    </source>
</evidence>
<reference evidence="10" key="1">
    <citation type="journal article" date="2019" name="Int. J. Syst. Evol. Microbiol.">
        <title>The Global Catalogue of Microorganisms (GCM) 10K type strain sequencing project: providing services to taxonomists for standard genome sequencing and annotation.</title>
        <authorList>
            <consortium name="The Broad Institute Genomics Platform"/>
            <consortium name="The Broad Institute Genome Sequencing Center for Infectious Disease"/>
            <person name="Wu L."/>
            <person name="Ma J."/>
        </authorList>
    </citation>
    <scope>NUCLEOTIDE SEQUENCE [LARGE SCALE GENOMIC DNA]</scope>
    <source>
        <strain evidence="10">JCM 17809</strain>
    </source>
</reference>
<comment type="caution">
    <text evidence="9">The sequence shown here is derived from an EMBL/GenBank/DDBJ whole genome shotgun (WGS) entry which is preliminary data.</text>
</comment>
<feature type="region of interest" description="Disordered" evidence="5">
    <location>
        <begin position="130"/>
        <end position="184"/>
    </location>
</feature>
<evidence type="ECO:0000256" key="4">
    <source>
        <dbReference type="ARBA" id="ARBA00023008"/>
    </source>
</evidence>
<keyword evidence="6" id="KW-0812">Transmembrane</keyword>
<dbReference type="PANTHER" id="PTHR34820">
    <property type="entry name" value="INNER MEMBRANE PROTEIN YEBZ"/>
    <property type="match status" value="1"/>
</dbReference>
<dbReference type="InterPro" id="IPR014755">
    <property type="entry name" value="Cu-Rt/internalin_Ig-like"/>
</dbReference>
<feature type="compositionally biased region" description="Low complexity" evidence="5">
    <location>
        <begin position="142"/>
        <end position="157"/>
    </location>
</feature>
<comment type="subcellular location">
    <subcellularLocation>
        <location evidence="1">Cell envelope</location>
    </subcellularLocation>
</comment>
<keyword evidence="4" id="KW-0186">Copper</keyword>
<keyword evidence="6" id="KW-1133">Transmembrane helix</keyword>
<evidence type="ECO:0000256" key="6">
    <source>
        <dbReference type="SAM" id="Phobius"/>
    </source>
</evidence>
<dbReference type="InterPro" id="IPR007348">
    <property type="entry name" value="CopC_dom"/>
</dbReference>